<dbReference type="InterPro" id="IPR008930">
    <property type="entry name" value="Terpenoid_cyclase/PrenylTrfase"/>
</dbReference>
<dbReference type="EMBL" id="JBHSGL010000001">
    <property type="protein sequence ID" value="MFC4711257.1"/>
    <property type="molecule type" value="Genomic_DNA"/>
</dbReference>
<dbReference type="RefSeq" id="WP_377275612.1">
    <property type="nucleotide sequence ID" value="NZ_JBHSGL010000001.1"/>
</dbReference>
<gene>
    <name evidence="1" type="ORF">ACFO5U_00175</name>
</gene>
<organism evidence="1 2">
    <name type="scientific">Planococcus dechangensis</name>
    <dbReference type="NCBI Taxonomy" id="1176255"/>
    <lineage>
        <taxon>Bacteria</taxon>
        <taxon>Bacillati</taxon>
        <taxon>Bacillota</taxon>
        <taxon>Bacilli</taxon>
        <taxon>Bacillales</taxon>
        <taxon>Caryophanaceae</taxon>
        <taxon>Planococcus</taxon>
    </lineage>
</organism>
<accession>A0ABV9M627</accession>
<comment type="caution">
    <text evidence="1">The sequence shown here is derived from an EMBL/GenBank/DDBJ whole genome shotgun (WGS) entry which is preliminary data.</text>
</comment>
<evidence type="ECO:0000313" key="1">
    <source>
        <dbReference type="EMBL" id="MFC4711257.1"/>
    </source>
</evidence>
<dbReference type="Gene3D" id="1.50.10.20">
    <property type="match status" value="1"/>
</dbReference>
<reference evidence="2" key="1">
    <citation type="journal article" date="2019" name="Int. J. Syst. Evol. Microbiol.">
        <title>The Global Catalogue of Microorganisms (GCM) 10K type strain sequencing project: providing services to taxonomists for standard genome sequencing and annotation.</title>
        <authorList>
            <consortium name="The Broad Institute Genomics Platform"/>
            <consortium name="The Broad Institute Genome Sequencing Center for Infectious Disease"/>
            <person name="Wu L."/>
            <person name="Ma J."/>
        </authorList>
    </citation>
    <scope>NUCLEOTIDE SEQUENCE [LARGE SCALE GENOMIC DNA]</scope>
    <source>
        <strain evidence="2">CGMCC 1.12151</strain>
    </source>
</reference>
<protein>
    <recommendedName>
        <fullName evidence="3">Squalene cyclase C-terminal domain-containing protein</fullName>
    </recommendedName>
</protein>
<sequence>MKIIDILLNSDPAVKRQAQIYLLGEQSPYTEDGWIGKFLSRYDSEHQTWGNGIYGPKWTSTFYTLRDLKSLEIDPHHAVYQHGLNTLLHNMWNPEQSVEDDVCVVAMLVSLLSYGQQPASIIEEMIHYLRSMQMPDGGWNCAAVHGPSRKSSIHTTLSVLEAYADYENHGYTHSLPVIKEQIQTGQAYLLRKKLMKRESTGELILPYIVDFHFPTRWKYDVLRSLSYFAAIRYPYDPALKEGLDVLKKKFTKGYLTRGSQYSGRVHFQMETNKIGAMNTLRGLMVLKHYDFDVYVEVLRKEIAI</sequence>
<dbReference type="SUPFAM" id="SSF48239">
    <property type="entry name" value="Terpenoid cyclases/Protein prenyltransferases"/>
    <property type="match status" value="1"/>
</dbReference>
<evidence type="ECO:0000313" key="2">
    <source>
        <dbReference type="Proteomes" id="UP001595932"/>
    </source>
</evidence>
<proteinExistence type="predicted"/>
<keyword evidence="2" id="KW-1185">Reference proteome</keyword>
<dbReference type="Proteomes" id="UP001595932">
    <property type="component" value="Unassembled WGS sequence"/>
</dbReference>
<evidence type="ECO:0008006" key="3">
    <source>
        <dbReference type="Google" id="ProtNLM"/>
    </source>
</evidence>
<name>A0ABV9M627_9BACL</name>